<evidence type="ECO:0000313" key="2">
    <source>
        <dbReference type="Proteomes" id="UP000675940"/>
    </source>
</evidence>
<dbReference type="Proteomes" id="UP000675940">
    <property type="component" value="Unassembled WGS sequence"/>
</dbReference>
<reference evidence="1" key="1">
    <citation type="submission" date="2021-03" db="EMBL/GenBank/DDBJ databases">
        <title>Sagittula salina sp. nov. strain M10.9X isolated from the marine waste.</title>
        <authorList>
            <person name="Satari L."/>
            <person name="Molina-Menor E."/>
            <person name="Vidal-Verdu A."/>
            <person name="Pascual J."/>
            <person name="Pereto J."/>
            <person name="Porcar M."/>
        </authorList>
    </citation>
    <scope>NUCLEOTIDE SEQUENCE</scope>
    <source>
        <strain evidence="1">M10.9X</strain>
    </source>
</reference>
<dbReference type="InterPro" id="IPR010836">
    <property type="entry name" value="SapC"/>
</dbReference>
<gene>
    <name evidence="1" type="ORF">J5474_18255</name>
</gene>
<sequence>MKQMLIYERAQPLRVAEHGDASVKPLADFRFAADLNSVPIVAAEFAAAAQDMAIVFAGTEEEILPAVLLGVEDGANLFIADNGRWTGRYIPAFLRRYPFVFAQNEAGDQLSLCIDEACGALNRDGIGERLFDAEGTRSSYLEQMLEFAAQYQAQFVRTRVFCQRLKALDLLEPAALSVRDGEASKGMAGFFRINRERLKAIPRETLGEMFDTDELELCFLHMQSLTNVEGLSRRRAERRLAEADTSVVQ</sequence>
<comment type="caution">
    <text evidence="1">The sequence shown here is derived from an EMBL/GenBank/DDBJ whole genome shotgun (WGS) entry which is preliminary data.</text>
</comment>
<keyword evidence="2" id="KW-1185">Reference proteome</keyword>
<dbReference type="EMBL" id="JAGISH010000012">
    <property type="protein sequence ID" value="MBP0484420.1"/>
    <property type="molecule type" value="Genomic_DNA"/>
</dbReference>
<dbReference type="Pfam" id="PF07277">
    <property type="entry name" value="SapC"/>
    <property type="match status" value="1"/>
</dbReference>
<organism evidence="1 2">
    <name type="scientific">Sagittula salina</name>
    <dbReference type="NCBI Taxonomy" id="2820268"/>
    <lineage>
        <taxon>Bacteria</taxon>
        <taxon>Pseudomonadati</taxon>
        <taxon>Pseudomonadota</taxon>
        <taxon>Alphaproteobacteria</taxon>
        <taxon>Rhodobacterales</taxon>
        <taxon>Roseobacteraceae</taxon>
        <taxon>Sagittula</taxon>
    </lineage>
</organism>
<accession>A0A940MM71</accession>
<dbReference type="AlphaFoldDB" id="A0A940MM71"/>
<name>A0A940MM71_9RHOB</name>
<proteinExistence type="predicted"/>
<protein>
    <submittedName>
        <fullName evidence="1">SapC family protein</fullName>
    </submittedName>
</protein>
<evidence type="ECO:0000313" key="1">
    <source>
        <dbReference type="EMBL" id="MBP0484420.1"/>
    </source>
</evidence>
<dbReference type="RefSeq" id="WP_209362756.1">
    <property type="nucleotide sequence ID" value="NZ_JAGISH010000012.1"/>
</dbReference>